<evidence type="ECO:0000259" key="4">
    <source>
        <dbReference type="Pfam" id="PF01738"/>
    </source>
</evidence>
<dbReference type="GO" id="GO:0016787">
    <property type="term" value="F:hydrolase activity"/>
    <property type="evidence" value="ECO:0007669"/>
    <property type="project" value="InterPro"/>
</dbReference>
<dbReference type="InterPro" id="IPR029058">
    <property type="entry name" value="AB_hydrolase_fold"/>
</dbReference>
<dbReference type="Gene3D" id="3.40.50.1820">
    <property type="entry name" value="alpha/beta hydrolase"/>
    <property type="match status" value="1"/>
</dbReference>
<accession>A0A8D2KT93</accession>
<dbReference type="OrthoDB" id="17560at2759"/>
<dbReference type="KEGG" id="vko:123029638"/>
<comment type="similarity">
    <text evidence="2">Belongs to the dienelactone hydrolase family.</text>
</comment>
<dbReference type="PANTHER" id="PTHR46812">
    <property type="entry name" value="CARBOXYMETHYLENEBUTENOLIDASE HOMOLOG"/>
    <property type="match status" value="1"/>
</dbReference>
<sequence length="247" mass="28794">MTSEDLSFQYDIGRRSNYVGSGKEVQVERINAYICNPTYNTNKALILVHDIYGWQFSDTRYVADILAYNGYVTICPDFFLGKEPWKPTDKWKDFADWLKHRDPTKVNKTTAIFVRYLKEQFSATNIGIVGFSWGGMAVHHLMLTTPELKAGVSLYGIIRDSDQRYDLLNPTFFIFGGKDHTISLDQVTLLEEKLKEYCRVPYKVKVYPKQVHGFAQCKPEDMKPEDVPYIEEARMDMMSWLNRYMMV</sequence>
<evidence type="ECO:0000313" key="6">
    <source>
        <dbReference type="Proteomes" id="UP000694545"/>
    </source>
</evidence>
<dbReference type="SUPFAM" id="SSF53474">
    <property type="entry name" value="alpha/beta-Hydrolases"/>
    <property type="match status" value="1"/>
</dbReference>
<dbReference type="Pfam" id="PF01738">
    <property type="entry name" value="DLH"/>
    <property type="match status" value="1"/>
</dbReference>
<evidence type="ECO:0000256" key="3">
    <source>
        <dbReference type="ARBA" id="ARBA00014180"/>
    </source>
</evidence>
<evidence type="ECO:0000313" key="5">
    <source>
        <dbReference type="Ensembl" id="ENSVKKP00000005532.1"/>
    </source>
</evidence>
<dbReference type="GO" id="GO:0005829">
    <property type="term" value="C:cytosol"/>
    <property type="evidence" value="ECO:0007669"/>
    <property type="project" value="UniProtKB-SubCell"/>
</dbReference>
<name>A0A8D2KT93_VARKO</name>
<reference evidence="5" key="2">
    <citation type="submission" date="2025-09" db="UniProtKB">
        <authorList>
            <consortium name="Ensembl"/>
        </authorList>
    </citation>
    <scope>IDENTIFICATION</scope>
</reference>
<dbReference type="InterPro" id="IPR042946">
    <property type="entry name" value="CMBL"/>
</dbReference>
<proteinExistence type="inferred from homology"/>
<feature type="domain" description="Dienelactone hydrolase" evidence="4">
    <location>
        <begin position="30"/>
        <end position="244"/>
    </location>
</feature>
<reference evidence="5" key="1">
    <citation type="submission" date="2025-08" db="UniProtKB">
        <authorList>
            <consortium name="Ensembl"/>
        </authorList>
    </citation>
    <scope>IDENTIFICATION</scope>
</reference>
<dbReference type="InterPro" id="IPR002925">
    <property type="entry name" value="Dienelactn_hydro"/>
</dbReference>
<gene>
    <name evidence="5" type="primary">LOC123029638</name>
</gene>
<evidence type="ECO:0000256" key="2">
    <source>
        <dbReference type="ARBA" id="ARBA00008456"/>
    </source>
</evidence>
<keyword evidence="6" id="KW-1185">Reference proteome</keyword>
<comment type="subcellular location">
    <subcellularLocation>
        <location evidence="1">Cytoplasm</location>
        <location evidence="1">Cytosol</location>
    </subcellularLocation>
</comment>
<dbReference type="OMA" id="DLPFQYD"/>
<dbReference type="AlphaFoldDB" id="A0A8D2KT93"/>
<dbReference type="PANTHER" id="PTHR46812:SF2">
    <property type="entry name" value="CARBOXYMETHYLENEBUTENOLIDASE HOMOLOG"/>
    <property type="match status" value="1"/>
</dbReference>
<dbReference type="Proteomes" id="UP000694545">
    <property type="component" value="Unplaced"/>
</dbReference>
<dbReference type="GeneID" id="123029638"/>
<organism evidence="5 6">
    <name type="scientific">Varanus komodoensis</name>
    <name type="common">Komodo dragon</name>
    <dbReference type="NCBI Taxonomy" id="61221"/>
    <lineage>
        <taxon>Eukaryota</taxon>
        <taxon>Metazoa</taxon>
        <taxon>Chordata</taxon>
        <taxon>Craniata</taxon>
        <taxon>Vertebrata</taxon>
        <taxon>Euteleostomi</taxon>
        <taxon>Lepidosauria</taxon>
        <taxon>Squamata</taxon>
        <taxon>Bifurcata</taxon>
        <taxon>Unidentata</taxon>
        <taxon>Episquamata</taxon>
        <taxon>Toxicofera</taxon>
        <taxon>Anguimorpha</taxon>
        <taxon>Paleoanguimorpha</taxon>
        <taxon>Varanoidea</taxon>
        <taxon>Varanidae</taxon>
        <taxon>Varanus</taxon>
    </lineage>
</organism>
<protein>
    <recommendedName>
        <fullName evidence="3">Carboxymethylenebutenolidase homolog</fullName>
    </recommendedName>
</protein>
<dbReference type="RefSeq" id="XP_044298753.1">
    <property type="nucleotide sequence ID" value="XM_044442818.1"/>
</dbReference>
<evidence type="ECO:0000256" key="1">
    <source>
        <dbReference type="ARBA" id="ARBA00004514"/>
    </source>
</evidence>
<dbReference type="Ensembl" id="ENSVKKT00000005687.1">
    <property type="protein sequence ID" value="ENSVKKP00000005532.1"/>
    <property type="gene ID" value="ENSVKKG00000004033.1"/>
</dbReference>